<dbReference type="AlphaFoldDB" id="A0A0E9XMJ5"/>
<reference evidence="1" key="1">
    <citation type="submission" date="2014-11" db="EMBL/GenBank/DDBJ databases">
        <authorList>
            <person name="Amaro Gonzalez C."/>
        </authorList>
    </citation>
    <scope>NUCLEOTIDE SEQUENCE</scope>
</reference>
<organism evidence="1">
    <name type="scientific">Anguilla anguilla</name>
    <name type="common">European freshwater eel</name>
    <name type="synonym">Muraena anguilla</name>
    <dbReference type="NCBI Taxonomy" id="7936"/>
    <lineage>
        <taxon>Eukaryota</taxon>
        <taxon>Metazoa</taxon>
        <taxon>Chordata</taxon>
        <taxon>Craniata</taxon>
        <taxon>Vertebrata</taxon>
        <taxon>Euteleostomi</taxon>
        <taxon>Actinopterygii</taxon>
        <taxon>Neopterygii</taxon>
        <taxon>Teleostei</taxon>
        <taxon>Anguilliformes</taxon>
        <taxon>Anguillidae</taxon>
        <taxon>Anguilla</taxon>
    </lineage>
</organism>
<proteinExistence type="predicted"/>
<name>A0A0E9XMJ5_ANGAN</name>
<dbReference type="EMBL" id="GBXM01004713">
    <property type="protein sequence ID" value="JAI03865.1"/>
    <property type="molecule type" value="Transcribed_RNA"/>
</dbReference>
<reference evidence="1" key="2">
    <citation type="journal article" date="2015" name="Fish Shellfish Immunol.">
        <title>Early steps in the European eel (Anguilla anguilla)-Vibrio vulnificus interaction in the gills: Role of the RtxA13 toxin.</title>
        <authorList>
            <person name="Callol A."/>
            <person name="Pajuelo D."/>
            <person name="Ebbesson L."/>
            <person name="Teles M."/>
            <person name="MacKenzie S."/>
            <person name="Amaro C."/>
        </authorList>
    </citation>
    <scope>NUCLEOTIDE SEQUENCE</scope>
</reference>
<evidence type="ECO:0000313" key="1">
    <source>
        <dbReference type="EMBL" id="JAI03865.1"/>
    </source>
</evidence>
<sequence length="59" mass="6926">MKPFYVHESYFFTTANFLCGGVRGRMYCTSQYNRQIGSKACSFNMLVTCYVLRTLRNHI</sequence>
<accession>A0A0E9XMJ5</accession>
<protein>
    <submittedName>
        <fullName evidence="1">Uncharacterized protein</fullName>
    </submittedName>
</protein>